<feature type="region of interest" description="Disordered" evidence="1">
    <location>
        <begin position="436"/>
        <end position="472"/>
    </location>
</feature>
<protein>
    <submittedName>
        <fullName evidence="3">Uncharacterized protein</fullName>
    </submittedName>
</protein>
<evidence type="ECO:0000256" key="1">
    <source>
        <dbReference type="SAM" id="MobiDB-lite"/>
    </source>
</evidence>
<dbReference type="Gene3D" id="3.40.50.300">
    <property type="entry name" value="P-loop containing nucleotide triphosphate hydrolases"/>
    <property type="match status" value="1"/>
</dbReference>
<evidence type="ECO:0000256" key="2">
    <source>
        <dbReference type="SAM" id="Phobius"/>
    </source>
</evidence>
<name>A0A0G4ICJ3_9ALVE</name>
<keyword evidence="2" id="KW-0812">Transmembrane</keyword>
<accession>A0A0G4ICJ3</accession>
<organism evidence="3">
    <name type="scientific">Chromera velia CCMP2878</name>
    <dbReference type="NCBI Taxonomy" id="1169474"/>
    <lineage>
        <taxon>Eukaryota</taxon>
        <taxon>Sar</taxon>
        <taxon>Alveolata</taxon>
        <taxon>Colpodellida</taxon>
        <taxon>Chromeraceae</taxon>
        <taxon>Chromera</taxon>
    </lineage>
</organism>
<evidence type="ECO:0000313" key="3">
    <source>
        <dbReference type="EMBL" id="CEM54793.1"/>
    </source>
</evidence>
<feature type="region of interest" description="Disordered" evidence="1">
    <location>
        <begin position="92"/>
        <end position="116"/>
    </location>
</feature>
<reference evidence="3" key="1">
    <citation type="submission" date="2014-11" db="EMBL/GenBank/DDBJ databases">
        <authorList>
            <person name="Otto D Thomas"/>
            <person name="Naeem Raeece"/>
        </authorList>
    </citation>
    <scope>NUCLEOTIDE SEQUENCE</scope>
</reference>
<keyword evidence="2" id="KW-1133">Transmembrane helix</keyword>
<gene>
    <name evidence="3" type="ORF">Cvel_13058</name>
</gene>
<sequence length="680" mass="74693">MSMRRLFPWPQGPSLWKQGQSSLLAGQRSHLGAPRVPSKIYAQRHFCAVSRRDSLNFPVSLLEAPPVLMRTCLPPLPAQVSISRRFLSVSLHKREKSKGEGTEGETEGSRRPPTIELSKEQLQELGLIIRGMSTSSPIHKGEYPGGNFVGERMGGRRAETDSEGISSSSPSSHWWQNPFRIAGYSFSLLLSAVLLPIVVWPFMDTEILPRVIARALERSDAVPIRLQQGASSDSNGVCVAPSLWGRDRELALLQSMMAEDANCIWGLIGESSSGKTALIRELAHQQKGILYIDLRHFFDGNAFVFEMIDALYNMRTNGLLGVFIASYVKLFTFVTSLMATGQHQVVAMLYFHAMLNHLRAGIRTFNQKSQKKKNEKPSLPLVVFDHFESLPQAMRRASKGNKEMLSFIMYSIGQFATSVCHDHGIAHVLFIGDEGGEPASSKDGKDSPPSASTTRLQRPLKPSGAGEEEKESQAGLLREYVSNASGLCTVWTLGEVNRDAAGVHICRRVAERLGMSLSYPESALAEEIVEGILEISGSTRPASVNACLETLLSRLSALSAARLVGMGFLVFSFVGLKGTPARTDILLLLDFVSDVTMEVGRESVPPKSLGNIHVFGAAAAEDNEEVWHWKLTISWRGGVLGHSPFRPVRCTPVCPNWKFNAKEEEPGELVVRSADCAVLR</sequence>
<dbReference type="SUPFAM" id="SSF52540">
    <property type="entry name" value="P-loop containing nucleoside triphosphate hydrolases"/>
    <property type="match status" value="1"/>
</dbReference>
<dbReference type="AlphaFoldDB" id="A0A0G4ICJ3"/>
<dbReference type="InterPro" id="IPR027417">
    <property type="entry name" value="P-loop_NTPase"/>
</dbReference>
<keyword evidence="2" id="KW-0472">Membrane</keyword>
<dbReference type="EMBL" id="CDMZ01005818">
    <property type="protein sequence ID" value="CEM54793.1"/>
    <property type="molecule type" value="Genomic_DNA"/>
</dbReference>
<dbReference type="VEuPathDB" id="CryptoDB:Cvel_13058"/>
<proteinExistence type="predicted"/>
<feature type="transmembrane region" description="Helical" evidence="2">
    <location>
        <begin position="181"/>
        <end position="203"/>
    </location>
</feature>